<proteinExistence type="predicted"/>
<dbReference type="SUPFAM" id="SSF52317">
    <property type="entry name" value="Class I glutamine amidotransferase-like"/>
    <property type="match status" value="1"/>
</dbReference>
<evidence type="ECO:0000313" key="1">
    <source>
        <dbReference type="EMBL" id="JAS82074.1"/>
    </source>
</evidence>
<dbReference type="PANTHER" id="PTHR10224:SF12">
    <property type="entry name" value="GLYOXALASE ELBB"/>
    <property type="match status" value="1"/>
</dbReference>
<dbReference type="EMBL" id="GECU01025632">
    <property type="protein sequence ID" value="JAS82074.1"/>
    <property type="molecule type" value="Transcribed_RNA"/>
</dbReference>
<gene>
    <name evidence="1" type="ORF">g.21205</name>
</gene>
<protein>
    <recommendedName>
        <fullName evidence="2">DJ-1/PfpI domain-containing protein</fullName>
    </recommendedName>
</protein>
<evidence type="ECO:0008006" key="2">
    <source>
        <dbReference type="Google" id="ProtNLM"/>
    </source>
</evidence>
<name>A0A1B6I582_9HEMI</name>
<dbReference type="Gene3D" id="3.40.50.880">
    <property type="match status" value="1"/>
</dbReference>
<dbReference type="PANTHER" id="PTHR10224">
    <property type="entry name" value="ES1 PROTEIN HOMOLOG, MITOCHONDRIAL"/>
    <property type="match status" value="1"/>
</dbReference>
<accession>A0A1B6I582</accession>
<organism evidence="1">
    <name type="scientific">Homalodisca liturata</name>
    <dbReference type="NCBI Taxonomy" id="320908"/>
    <lineage>
        <taxon>Eukaryota</taxon>
        <taxon>Metazoa</taxon>
        <taxon>Ecdysozoa</taxon>
        <taxon>Arthropoda</taxon>
        <taxon>Hexapoda</taxon>
        <taxon>Insecta</taxon>
        <taxon>Pterygota</taxon>
        <taxon>Neoptera</taxon>
        <taxon>Paraneoptera</taxon>
        <taxon>Hemiptera</taxon>
        <taxon>Auchenorrhyncha</taxon>
        <taxon>Membracoidea</taxon>
        <taxon>Cicadellidae</taxon>
        <taxon>Cicadellinae</taxon>
        <taxon>Proconiini</taxon>
        <taxon>Homalodisca</taxon>
    </lineage>
</organism>
<dbReference type="AlphaFoldDB" id="A0A1B6I582"/>
<dbReference type="NCBIfam" id="NF008747">
    <property type="entry name" value="PRK11780.1"/>
    <property type="match status" value="1"/>
</dbReference>
<reference evidence="1" key="1">
    <citation type="submission" date="2015-11" db="EMBL/GenBank/DDBJ databases">
        <title>De novo transcriptome assembly of four potential Pierce s Disease insect vectors from Arizona vineyards.</title>
        <authorList>
            <person name="Tassone E.E."/>
        </authorList>
    </citation>
    <scope>NUCLEOTIDE SEQUENCE</scope>
</reference>
<sequence>MLKSVKVILCSSAVKYQFAVSCYSSKACPSIAVVLSGCGVNDGTEIHEASAVLSHITRNRAVPHMFAPDIPQADIINHLECKPDTTHCRNVLVESARIARGQILPLSELVRNPEQYDAVVFPGGFGAAKNLCDFAVKGAECSVLPDVKEVIQQFHGCKKPIGLTCIAPILAARILCGVNITLGQNSCDEEKWPYRDAIKAAEQMGAIVENKDVNETTFDRKNLVFSTPAYMYGPAQFHEVDDGIGGMIKYMLLCIRDKS</sequence>
<dbReference type="InterPro" id="IPR029062">
    <property type="entry name" value="Class_I_gatase-like"/>
</dbReference>